<gene>
    <name evidence="1" type="ORF">JOD17_003190</name>
</gene>
<evidence type="ECO:0000313" key="2">
    <source>
        <dbReference type="Proteomes" id="UP000741863"/>
    </source>
</evidence>
<proteinExistence type="predicted"/>
<name>A0ABS2PGE8_9BACL</name>
<comment type="caution">
    <text evidence="1">The sequence shown here is derived from an EMBL/GenBank/DDBJ whole genome shotgun (WGS) entry which is preliminary data.</text>
</comment>
<dbReference type="RefSeq" id="WP_204698840.1">
    <property type="nucleotide sequence ID" value="NZ_JAFBEC010000009.1"/>
</dbReference>
<dbReference type="Proteomes" id="UP000741863">
    <property type="component" value="Unassembled WGS sequence"/>
</dbReference>
<organism evidence="1 2">
    <name type="scientific">Geomicrobium sediminis</name>
    <dbReference type="NCBI Taxonomy" id="1347788"/>
    <lineage>
        <taxon>Bacteria</taxon>
        <taxon>Bacillati</taxon>
        <taxon>Bacillota</taxon>
        <taxon>Bacilli</taxon>
        <taxon>Bacillales</taxon>
        <taxon>Geomicrobium</taxon>
    </lineage>
</organism>
<sequence>MSKPRHRFPSPEQRMIEQLEKLMEDGNMDNLDLIASIYEEMIEQKLDTYEILAEQYELILDLLGGEDDNDETESASS</sequence>
<protein>
    <submittedName>
        <fullName evidence="1">Uncharacterized protein</fullName>
    </submittedName>
</protein>
<reference evidence="1 2" key="1">
    <citation type="submission" date="2021-01" db="EMBL/GenBank/DDBJ databases">
        <title>Genomic Encyclopedia of Type Strains, Phase IV (KMG-IV): sequencing the most valuable type-strain genomes for metagenomic binning, comparative biology and taxonomic classification.</title>
        <authorList>
            <person name="Goeker M."/>
        </authorList>
    </citation>
    <scope>NUCLEOTIDE SEQUENCE [LARGE SCALE GENOMIC DNA]</scope>
    <source>
        <strain evidence="1 2">DSM 25540</strain>
    </source>
</reference>
<evidence type="ECO:0000313" key="1">
    <source>
        <dbReference type="EMBL" id="MBM7634090.1"/>
    </source>
</evidence>
<dbReference type="EMBL" id="JAFBEC010000009">
    <property type="protein sequence ID" value="MBM7634090.1"/>
    <property type="molecule type" value="Genomic_DNA"/>
</dbReference>
<keyword evidence="2" id="KW-1185">Reference proteome</keyword>
<accession>A0ABS2PGE8</accession>